<sequence length="468" mass="50648">MASVEPKNSDSSSDDSLQGMTPIPPNTLIAPVKLLTKEEMAQQRSLKKSAKLERRSSGSSTIIESRSSGSFTTIESRSSGSFTTIESRSSGSFVTIEDDSGIVLERDYDKSTVSQESRLPTVKESPSNSQESDSDSRKTKSHQVSTVEELPSKSQESDSDSIKTESGKIPTVEELPSKSQESDSEKSDSKSDSKSIQSKDDNTDNKKVPASSSSPSPSSSEPSSTPSSKETSNGSSPSSSSNEPLSPHSSQITENTSSSSSTASSSPPTQGVIMSRKRKLEEIEQLHSGFLSFAQKQSVRARKKLQCKFPMLTASQAKESTIRELTTIPTVGLSDIVLEIRAKSAERRGVTTIPLTAQHPSTHQPPTIGIKPSPSSPSEIGNLSKSPDTQKHSDPKSKKKSQPVWTFDEFKKKVYPHARGSVLIPFTPCYVPTEVEPYVLPKEDEIKKTIESLNDRIDVKGKGKGKAY</sequence>
<dbReference type="EMBL" id="CAJVPL010001084">
    <property type="protein sequence ID" value="CAG8551624.1"/>
    <property type="molecule type" value="Genomic_DNA"/>
</dbReference>
<feature type="compositionally biased region" description="Low complexity" evidence="1">
    <location>
        <begin position="211"/>
        <end position="266"/>
    </location>
</feature>
<feature type="compositionally biased region" description="Polar residues" evidence="1">
    <location>
        <begin position="9"/>
        <end position="19"/>
    </location>
</feature>
<dbReference type="OrthoDB" id="2483137at2759"/>
<feature type="region of interest" description="Disordered" evidence="1">
    <location>
        <begin position="1"/>
        <end position="27"/>
    </location>
</feature>
<feature type="compositionally biased region" description="Polar residues" evidence="1">
    <location>
        <begin position="71"/>
        <end position="93"/>
    </location>
</feature>
<dbReference type="AlphaFoldDB" id="A0A9N9B0M4"/>
<feature type="region of interest" description="Disordered" evidence="1">
    <location>
        <begin position="40"/>
        <end position="277"/>
    </location>
</feature>
<proteinExistence type="predicted"/>
<feature type="compositionally biased region" description="Low complexity" evidence="1">
    <location>
        <begin position="57"/>
        <end position="70"/>
    </location>
</feature>
<organism evidence="2 3">
    <name type="scientific">Ambispora gerdemannii</name>
    <dbReference type="NCBI Taxonomy" id="144530"/>
    <lineage>
        <taxon>Eukaryota</taxon>
        <taxon>Fungi</taxon>
        <taxon>Fungi incertae sedis</taxon>
        <taxon>Mucoromycota</taxon>
        <taxon>Glomeromycotina</taxon>
        <taxon>Glomeromycetes</taxon>
        <taxon>Archaeosporales</taxon>
        <taxon>Ambisporaceae</taxon>
        <taxon>Ambispora</taxon>
    </lineage>
</organism>
<feature type="compositionally biased region" description="Basic and acidic residues" evidence="1">
    <location>
        <begin position="180"/>
        <end position="207"/>
    </location>
</feature>
<feature type="compositionally biased region" description="Polar residues" evidence="1">
    <location>
        <begin position="376"/>
        <end position="387"/>
    </location>
</feature>
<keyword evidence="3" id="KW-1185">Reference proteome</keyword>
<evidence type="ECO:0000313" key="3">
    <source>
        <dbReference type="Proteomes" id="UP000789831"/>
    </source>
</evidence>
<evidence type="ECO:0000313" key="2">
    <source>
        <dbReference type="EMBL" id="CAG8551624.1"/>
    </source>
</evidence>
<gene>
    <name evidence="2" type="ORF">AGERDE_LOCUS6696</name>
</gene>
<feature type="region of interest" description="Disordered" evidence="1">
    <location>
        <begin position="351"/>
        <end position="403"/>
    </location>
</feature>
<feature type="compositionally biased region" description="Polar residues" evidence="1">
    <location>
        <begin position="353"/>
        <end position="365"/>
    </location>
</feature>
<evidence type="ECO:0000256" key="1">
    <source>
        <dbReference type="SAM" id="MobiDB-lite"/>
    </source>
</evidence>
<accession>A0A9N9B0M4</accession>
<reference evidence="2" key="1">
    <citation type="submission" date="2021-06" db="EMBL/GenBank/DDBJ databases">
        <authorList>
            <person name="Kallberg Y."/>
            <person name="Tangrot J."/>
            <person name="Rosling A."/>
        </authorList>
    </citation>
    <scope>NUCLEOTIDE SEQUENCE</scope>
    <source>
        <strain evidence="2">MT106</strain>
    </source>
</reference>
<name>A0A9N9B0M4_9GLOM</name>
<protein>
    <submittedName>
        <fullName evidence="2">10875_t:CDS:1</fullName>
    </submittedName>
</protein>
<dbReference type="Proteomes" id="UP000789831">
    <property type="component" value="Unassembled WGS sequence"/>
</dbReference>
<comment type="caution">
    <text evidence="2">The sequence shown here is derived from an EMBL/GenBank/DDBJ whole genome shotgun (WGS) entry which is preliminary data.</text>
</comment>